<dbReference type="InterPro" id="IPR016181">
    <property type="entry name" value="Acyl_CoA_acyltransferase"/>
</dbReference>
<name>A0A4P6XNA3_9ASCO</name>
<protein>
    <submittedName>
        <fullName evidence="5">Peptide alpha-N-acetyltransferase</fullName>
    </submittedName>
</protein>
<evidence type="ECO:0000256" key="2">
    <source>
        <dbReference type="ARBA" id="ARBA00023315"/>
    </source>
</evidence>
<keyword evidence="2" id="KW-0012">Acyltransferase</keyword>
<evidence type="ECO:0000313" key="5">
    <source>
        <dbReference type="EMBL" id="QBM88359.1"/>
    </source>
</evidence>
<keyword evidence="1 5" id="KW-0808">Transferase</keyword>
<dbReference type="Pfam" id="PF00583">
    <property type="entry name" value="Acetyltransf_1"/>
    <property type="match status" value="1"/>
</dbReference>
<evidence type="ECO:0000256" key="1">
    <source>
        <dbReference type="ARBA" id="ARBA00022679"/>
    </source>
</evidence>
<dbReference type="CDD" id="cd04301">
    <property type="entry name" value="NAT_SF"/>
    <property type="match status" value="1"/>
</dbReference>
<dbReference type="Proteomes" id="UP000292447">
    <property type="component" value="Chromosome III"/>
</dbReference>
<dbReference type="AlphaFoldDB" id="A0A4P6XNA3"/>
<dbReference type="PANTHER" id="PTHR45896:SF1">
    <property type="entry name" value="N-ALPHA-ACETYLTRANSFERASE 30"/>
    <property type="match status" value="1"/>
</dbReference>
<keyword evidence="6" id="KW-1185">Reference proteome</keyword>
<gene>
    <name evidence="5" type="primary">MPUL0C03250</name>
    <name evidence="5" type="ORF">METSCH_C03250</name>
</gene>
<evidence type="ECO:0000259" key="4">
    <source>
        <dbReference type="PROSITE" id="PS51186"/>
    </source>
</evidence>
<feature type="domain" description="N-acetyltransferase" evidence="4">
    <location>
        <begin position="29"/>
        <end position="180"/>
    </location>
</feature>
<dbReference type="Gene3D" id="3.40.630.30">
    <property type="match status" value="1"/>
</dbReference>
<reference evidence="6" key="1">
    <citation type="submission" date="2019-03" db="EMBL/GenBank/DDBJ databases">
        <title>Snf2 controls pulcherriminic acid biosynthesis and connects pigmentation and antifungal activity of the yeast Metschnikowia pulcherrima.</title>
        <authorList>
            <person name="Gore-Lloyd D."/>
            <person name="Sumann I."/>
            <person name="Brachmann A.O."/>
            <person name="Schneeberger K."/>
            <person name="Ortiz-Merino R.A."/>
            <person name="Moreno-Beltran M."/>
            <person name="Schlaefli M."/>
            <person name="Kirner P."/>
            <person name="Santos Kron A."/>
            <person name="Wolfe K.H."/>
            <person name="Piel J."/>
            <person name="Ahrens C.H."/>
            <person name="Henk D."/>
            <person name="Freimoser F.M."/>
        </authorList>
    </citation>
    <scope>NUCLEOTIDE SEQUENCE [LARGE SCALE GENOMIC DNA]</scope>
    <source>
        <strain evidence="6">APC 1.2</strain>
    </source>
</reference>
<dbReference type="PROSITE" id="PS51186">
    <property type="entry name" value="GNAT"/>
    <property type="match status" value="1"/>
</dbReference>
<evidence type="ECO:0000313" key="6">
    <source>
        <dbReference type="Proteomes" id="UP000292447"/>
    </source>
</evidence>
<organism evidence="5 6">
    <name type="scientific">Metschnikowia aff. pulcherrima</name>
    <dbReference type="NCBI Taxonomy" id="2163413"/>
    <lineage>
        <taxon>Eukaryota</taxon>
        <taxon>Fungi</taxon>
        <taxon>Dikarya</taxon>
        <taxon>Ascomycota</taxon>
        <taxon>Saccharomycotina</taxon>
        <taxon>Pichiomycetes</taxon>
        <taxon>Metschnikowiaceae</taxon>
        <taxon>Metschnikowia</taxon>
    </lineage>
</organism>
<comment type="similarity">
    <text evidence="3">Belongs to the acetyltransferase family. MAK3 subfamily.</text>
</comment>
<dbReference type="PANTHER" id="PTHR45896">
    <property type="entry name" value="N-ALPHA-ACETYLTRANSFERASE 30"/>
    <property type="match status" value="1"/>
</dbReference>
<evidence type="ECO:0000256" key="3">
    <source>
        <dbReference type="ARBA" id="ARBA00024025"/>
    </source>
</evidence>
<dbReference type="InterPro" id="IPR044542">
    <property type="entry name" value="NAA30-like"/>
</dbReference>
<dbReference type="GO" id="GO:0004596">
    <property type="term" value="F:protein-N-terminal amino-acid acetyltransferase activity"/>
    <property type="evidence" value="ECO:0007669"/>
    <property type="project" value="InterPro"/>
</dbReference>
<dbReference type="EMBL" id="CP034458">
    <property type="protein sequence ID" value="QBM88359.1"/>
    <property type="molecule type" value="Genomic_DNA"/>
</dbReference>
<dbReference type="STRING" id="2163413.A0A4P6XNA3"/>
<sequence>MSVTLDSLDKSALKSERKIDFTENGFRYVSFDPKLRADFMAIAKIVDLHLSEPYSLYVYWYFFHAWPHYCVMVIPEGGGSLAGVIIAKVEPHRAVRQRGYIGMIVIDPAFRGKGLAKKLVKVSIDSMILWDKVDEIVLETEVLNDAALSLYELFGFLRSKRMSRYYMNGSDAYRLILPVLDKLATRVSFLPPLERV</sequence>
<dbReference type="InterPro" id="IPR000182">
    <property type="entry name" value="GNAT_dom"/>
</dbReference>
<accession>A0A4P6XNA3</accession>
<proteinExistence type="inferred from homology"/>
<dbReference type="GO" id="GO:0031417">
    <property type="term" value="C:NatC complex"/>
    <property type="evidence" value="ECO:0007669"/>
    <property type="project" value="TreeGrafter"/>
</dbReference>
<dbReference type="SUPFAM" id="SSF55729">
    <property type="entry name" value="Acyl-CoA N-acyltransferases (Nat)"/>
    <property type="match status" value="1"/>
</dbReference>